<dbReference type="HOGENOM" id="CLU_608232_0_0_9"/>
<name>A0A0B5B0G7_9BACL</name>
<dbReference type="EMBL" id="CP009417">
    <property type="protein sequence ID" value="AJD93664.1"/>
    <property type="molecule type" value="Genomic_DNA"/>
</dbReference>
<reference evidence="2 3" key="1">
    <citation type="submission" date="2014-08" db="EMBL/GenBank/DDBJ databases">
        <title>Complete genome of a marine bacteria Jeotgalibacillus malaysiensis.</title>
        <authorList>
            <person name="Yaakop A.S."/>
            <person name="Chan K.-G."/>
            <person name="Goh K.M."/>
        </authorList>
    </citation>
    <scope>NUCLEOTIDE SEQUENCE [LARGE SCALE GENOMIC DNA]</scope>
    <source>
        <strain evidence="2 3">D5</strain>
        <plasmid evidence="3">Plasmid</plasmid>
    </source>
</reference>
<dbReference type="Proteomes" id="UP000031449">
    <property type="component" value="Plasmid unnamed"/>
</dbReference>
<dbReference type="Gene3D" id="1.10.3210.10">
    <property type="entry name" value="Hypothetical protein af1432"/>
    <property type="match status" value="1"/>
</dbReference>
<dbReference type="BioCyc" id="JESP1508404:G14D9-13670-MONOMER"/>
<proteinExistence type="predicted"/>
<dbReference type="CDD" id="cd00077">
    <property type="entry name" value="HDc"/>
    <property type="match status" value="1"/>
</dbReference>
<dbReference type="Pfam" id="PF01966">
    <property type="entry name" value="HD"/>
    <property type="match status" value="1"/>
</dbReference>
<dbReference type="KEGG" id="jeo:JMA_43470"/>
<accession>A0A0B5B0G7</accession>
<dbReference type="InterPro" id="IPR003607">
    <property type="entry name" value="HD/PDEase_dom"/>
</dbReference>
<feature type="domain" description="HD" evidence="1">
    <location>
        <begin position="310"/>
        <end position="438"/>
    </location>
</feature>
<geneLocation type="plasmid" evidence="3"/>
<evidence type="ECO:0000259" key="1">
    <source>
        <dbReference type="Pfam" id="PF01966"/>
    </source>
</evidence>
<protein>
    <recommendedName>
        <fullName evidence="1">HD domain-containing protein</fullName>
    </recommendedName>
</protein>
<evidence type="ECO:0000313" key="3">
    <source>
        <dbReference type="Proteomes" id="UP000031449"/>
    </source>
</evidence>
<keyword evidence="2" id="KW-0614">Plasmid</keyword>
<sequence>MSGVKKAGHDWVVKSVNTPVTKSEMVPYLEYAKENELDTSEVQSFCESERIQIEHFYHLKEHVFSPFCYWDKQLFQSFAALDQGFLSWDIMANSFSGRLKKVQQLMKEKNYESLLMMTETIGQHLVFETIYEEIPVSERYELFMDMHVTHDYGIDVFPIELVRDAISHQKKSERNRAIKRLKERVDVQDGKITVYRGMGNESTSVEKAMSWTISEKVAYFFANRLGKEGRVVQGIVDVEHIIDYITRRNEDEVIILPGNVVITEAEEMVSTETEIRSLEESGLITEYQSMRDYFIKSEYYESPYGVHGVGHVRRVLLHCISLANAIGLSEQERGILMLSACYHDIGRKHDEACEYHGEWSLEKMRDLDLDTFFIVQDGDGGVYPEYLTAEEMEAVEFIIRYHCKSDEDGVNAMNDIQDPTVKKLVQKLFPIFKDADALDRVRISDLNLNFLRTKESRQRVKFAEDVLLFLQ</sequence>
<organism evidence="2 3">
    <name type="scientific">Jeotgalibacillus malaysiensis</name>
    <dbReference type="NCBI Taxonomy" id="1508404"/>
    <lineage>
        <taxon>Bacteria</taxon>
        <taxon>Bacillati</taxon>
        <taxon>Bacillota</taxon>
        <taxon>Bacilli</taxon>
        <taxon>Bacillales</taxon>
        <taxon>Caryophanaceae</taxon>
        <taxon>Jeotgalibacillus</taxon>
    </lineage>
</organism>
<dbReference type="InterPro" id="IPR006674">
    <property type="entry name" value="HD_domain"/>
</dbReference>
<gene>
    <name evidence="2" type="ORF">JMA_43470</name>
</gene>
<dbReference type="SUPFAM" id="SSF109604">
    <property type="entry name" value="HD-domain/PDEase-like"/>
    <property type="match status" value="1"/>
</dbReference>
<evidence type="ECO:0000313" key="2">
    <source>
        <dbReference type="EMBL" id="AJD93664.1"/>
    </source>
</evidence>
<keyword evidence="3" id="KW-1185">Reference proteome</keyword>
<dbReference type="AlphaFoldDB" id="A0A0B5B0G7"/>